<reference evidence="2" key="1">
    <citation type="journal article" date="2019" name="Int. J. Syst. Evol. Microbiol.">
        <title>The Global Catalogue of Microorganisms (GCM) 10K type strain sequencing project: providing services to taxonomists for standard genome sequencing and annotation.</title>
        <authorList>
            <consortium name="The Broad Institute Genomics Platform"/>
            <consortium name="The Broad Institute Genome Sequencing Center for Infectious Disease"/>
            <person name="Wu L."/>
            <person name="Ma J."/>
        </authorList>
    </citation>
    <scope>NUCLEOTIDE SEQUENCE [LARGE SCALE GENOMIC DNA]</scope>
    <source>
        <strain evidence="2">CGMCC 4.7241</strain>
    </source>
</reference>
<sequence length="315" mass="34941">MTELVVDADVLANARFGTSQLTETVAALRILLTPDVEPWFRGWYREHLPALRERLAQNDVEAALVENAFRPGWVADFLTMPPLAPDQELDDELAAMVALGDDRIRADLAFVRSPLLPALAVDNLAERAAEFLRWVWTATVLPTWPRRLRVLRADVVSRTSRLSELGWSGVLEGLGQHVRWLGDGRIQVNDNTYPPLDVRGGDLMFIAAHRKGVGLAWRRPDRYAVSYPVTGIFADHQPLAEPLVRLLGRTRARILAEAAEPISTTALVATTGLGLGTVADHLRVLADAGLLENRRSGREVLYWQSETGRRVANGQ</sequence>
<dbReference type="EMBL" id="JBHRZH010000005">
    <property type="protein sequence ID" value="MFC3760238.1"/>
    <property type="molecule type" value="Genomic_DNA"/>
</dbReference>
<dbReference type="Gene3D" id="1.10.10.10">
    <property type="entry name" value="Winged helix-like DNA-binding domain superfamily/Winged helix DNA-binding domain"/>
    <property type="match status" value="1"/>
</dbReference>
<dbReference type="InterPro" id="IPR051011">
    <property type="entry name" value="Metal_resp_trans_reg"/>
</dbReference>
<dbReference type="RefSeq" id="WP_205122699.1">
    <property type="nucleotide sequence ID" value="NZ_JAFBCM010000001.1"/>
</dbReference>
<gene>
    <name evidence="1" type="ORF">ACFOUW_05270</name>
</gene>
<dbReference type="InterPro" id="IPR036390">
    <property type="entry name" value="WH_DNA-bd_sf"/>
</dbReference>
<dbReference type="PANTHER" id="PTHR43132">
    <property type="entry name" value="ARSENICAL RESISTANCE OPERON REPRESSOR ARSR-RELATED"/>
    <property type="match status" value="1"/>
</dbReference>
<dbReference type="CDD" id="cd00090">
    <property type="entry name" value="HTH_ARSR"/>
    <property type="match status" value="1"/>
</dbReference>
<organism evidence="1 2">
    <name type="scientific">Tenggerimyces flavus</name>
    <dbReference type="NCBI Taxonomy" id="1708749"/>
    <lineage>
        <taxon>Bacteria</taxon>
        <taxon>Bacillati</taxon>
        <taxon>Actinomycetota</taxon>
        <taxon>Actinomycetes</taxon>
        <taxon>Propionibacteriales</taxon>
        <taxon>Nocardioidaceae</taxon>
        <taxon>Tenggerimyces</taxon>
    </lineage>
</organism>
<comment type="caution">
    <text evidence="1">The sequence shown here is derived from an EMBL/GenBank/DDBJ whole genome shotgun (WGS) entry which is preliminary data.</text>
</comment>
<proteinExistence type="predicted"/>
<evidence type="ECO:0000313" key="1">
    <source>
        <dbReference type="EMBL" id="MFC3760238.1"/>
    </source>
</evidence>
<name>A0ABV7Y7W8_9ACTN</name>
<dbReference type="InterPro" id="IPR036388">
    <property type="entry name" value="WH-like_DNA-bd_sf"/>
</dbReference>
<dbReference type="InterPro" id="IPR011991">
    <property type="entry name" value="ArsR-like_HTH"/>
</dbReference>
<dbReference type="Proteomes" id="UP001595699">
    <property type="component" value="Unassembled WGS sequence"/>
</dbReference>
<keyword evidence="2" id="KW-1185">Reference proteome</keyword>
<dbReference type="SUPFAM" id="SSF46785">
    <property type="entry name" value="Winged helix' DNA-binding domain"/>
    <property type="match status" value="1"/>
</dbReference>
<evidence type="ECO:0000313" key="2">
    <source>
        <dbReference type="Proteomes" id="UP001595699"/>
    </source>
</evidence>
<protein>
    <submittedName>
        <fullName evidence="1">Helix-turn-helix domain-containing protein</fullName>
    </submittedName>
</protein>
<accession>A0ABV7Y7W8</accession>
<dbReference type="PANTHER" id="PTHR43132:SF6">
    <property type="entry name" value="HTH-TYPE TRANSCRIPTIONAL REPRESSOR CZRA"/>
    <property type="match status" value="1"/>
</dbReference>